<dbReference type="Proteomes" id="UP001331761">
    <property type="component" value="Unassembled WGS sequence"/>
</dbReference>
<dbReference type="EMBL" id="WIXE01022819">
    <property type="protein sequence ID" value="KAK5967091.1"/>
    <property type="molecule type" value="Genomic_DNA"/>
</dbReference>
<protein>
    <submittedName>
        <fullName evidence="1">Alpha-ribazole phosphatase</fullName>
    </submittedName>
</protein>
<dbReference type="InterPro" id="IPR051710">
    <property type="entry name" value="Phosphatase_SH3-domain"/>
</dbReference>
<dbReference type="Pfam" id="PF00300">
    <property type="entry name" value="His_Phos_1"/>
    <property type="match status" value="1"/>
</dbReference>
<gene>
    <name evidence="1" type="ORF">GCK32_016114</name>
</gene>
<proteinExistence type="predicted"/>
<evidence type="ECO:0000313" key="1">
    <source>
        <dbReference type="EMBL" id="KAK5967091.1"/>
    </source>
</evidence>
<reference evidence="1 2" key="1">
    <citation type="submission" date="2019-10" db="EMBL/GenBank/DDBJ databases">
        <title>Assembly and Annotation for the nematode Trichostrongylus colubriformis.</title>
        <authorList>
            <person name="Martin J."/>
        </authorList>
    </citation>
    <scope>NUCLEOTIDE SEQUENCE [LARGE SCALE GENOMIC DNA]</scope>
    <source>
        <strain evidence="1">G859</strain>
        <tissue evidence="1">Whole worm</tissue>
    </source>
</reference>
<dbReference type="InterPro" id="IPR029033">
    <property type="entry name" value="His_PPase_superfam"/>
</dbReference>
<dbReference type="GO" id="GO:0016791">
    <property type="term" value="F:phosphatase activity"/>
    <property type="evidence" value="ECO:0007669"/>
    <property type="project" value="UniProtKB-ARBA"/>
</dbReference>
<dbReference type="PANTHER" id="PTHR16469">
    <property type="entry name" value="UBIQUITIN-ASSOCIATED AND SH3 DOMAIN-CONTAINING BA-RELATED"/>
    <property type="match status" value="1"/>
</dbReference>
<dbReference type="SMART" id="SM00855">
    <property type="entry name" value="PGAM"/>
    <property type="match status" value="1"/>
</dbReference>
<evidence type="ECO:0000313" key="2">
    <source>
        <dbReference type="Proteomes" id="UP001331761"/>
    </source>
</evidence>
<comment type="caution">
    <text evidence="1">The sequence shown here is derived from an EMBL/GenBank/DDBJ whole genome shotgun (WGS) entry which is preliminary data.</text>
</comment>
<dbReference type="SUPFAM" id="SSF53254">
    <property type="entry name" value="Phosphoglycerate mutase-like"/>
    <property type="match status" value="1"/>
</dbReference>
<dbReference type="InterPro" id="IPR013078">
    <property type="entry name" value="His_Pase_superF_clade-1"/>
</dbReference>
<dbReference type="AlphaFoldDB" id="A0AAN8ETU3"/>
<sequence length="217" mass="24749">MPRDRIIWVVRHAEREDNVNPNWQSLPEARGLNNDNPMLSARGRKQARECAARFRDVNIDHLFASPFDRTMETASIIAEEKELLVKPEAGLCEVLTECNNPPGFWSTKRLKRKFIWVDADYVPVYEKGTLPDELVGDHSCMPRIRRTVDHITNNYEGDLLLVSHGAPIAALHQLWGTNFTYVGQATVSKFIQSGDNIHVIFSSDATHLSEKSNLRHF</sequence>
<dbReference type="PANTHER" id="PTHR16469:SF27">
    <property type="entry name" value="UBIQUITIN-ASSOCIATED AND SH3 DOMAIN-CONTAINING BA-RELATED"/>
    <property type="match status" value="1"/>
</dbReference>
<organism evidence="1 2">
    <name type="scientific">Trichostrongylus colubriformis</name>
    <name type="common">Black scour worm</name>
    <dbReference type="NCBI Taxonomy" id="6319"/>
    <lineage>
        <taxon>Eukaryota</taxon>
        <taxon>Metazoa</taxon>
        <taxon>Ecdysozoa</taxon>
        <taxon>Nematoda</taxon>
        <taxon>Chromadorea</taxon>
        <taxon>Rhabditida</taxon>
        <taxon>Rhabditina</taxon>
        <taxon>Rhabditomorpha</taxon>
        <taxon>Strongyloidea</taxon>
        <taxon>Trichostrongylidae</taxon>
        <taxon>Trichostrongylus</taxon>
    </lineage>
</organism>
<dbReference type="CDD" id="cd07067">
    <property type="entry name" value="HP_PGM_like"/>
    <property type="match status" value="1"/>
</dbReference>
<dbReference type="Gene3D" id="3.40.50.1240">
    <property type="entry name" value="Phosphoglycerate mutase-like"/>
    <property type="match status" value="1"/>
</dbReference>
<accession>A0AAN8ETU3</accession>
<keyword evidence="2" id="KW-1185">Reference proteome</keyword>
<name>A0AAN8ETU3_TRICO</name>